<organism evidence="2 3">
    <name type="scientific">Streptomyces parvulus</name>
    <dbReference type="NCBI Taxonomy" id="146923"/>
    <lineage>
        <taxon>Bacteria</taxon>
        <taxon>Bacillati</taxon>
        <taxon>Actinomycetota</taxon>
        <taxon>Actinomycetes</taxon>
        <taxon>Kitasatosporales</taxon>
        <taxon>Streptomycetaceae</taxon>
        <taxon>Streptomyces</taxon>
    </lineage>
</organism>
<evidence type="ECO:0000313" key="3">
    <source>
        <dbReference type="Proteomes" id="UP000253742"/>
    </source>
</evidence>
<dbReference type="CDD" id="cd00448">
    <property type="entry name" value="YjgF_YER057c_UK114_family"/>
    <property type="match status" value="1"/>
</dbReference>
<evidence type="ECO:0000256" key="1">
    <source>
        <dbReference type="SAM" id="MobiDB-lite"/>
    </source>
</evidence>
<name>A0A369VBN7_9ACTN</name>
<dbReference type="SUPFAM" id="SSF55298">
    <property type="entry name" value="YjgF-like"/>
    <property type="match status" value="1"/>
</dbReference>
<dbReference type="InterPro" id="IPR035959">
    <property type="entry name" value="RutC-like_sf"/>
</dbReference>
<comment type="caution">
    <text evidence="2">The sequence shown here is derived from an EMBL/GenBank/DDBJ whole genome shotgun (WGS) entry which is preliminary data.</text>
</comment>
<accession>A0A369VBN7</accession>
<dbReference type="PANTHER" id="PTHR11803">
    <property type="entry name" value="2-IMINOBUTANOATE/2-IMINOPROPANOATE DEAMINASE RIDA"/>
    <property type="match status" value="1"/>
</dbReference>
<dbReference type="Proteomes" id="UP000253742">
    <property type="component" value="Unassembled WGS sequence"/>
</dbReference>
<dbReference type="PANTHER" id="PTHR11803:SF39">
    <property type="entry name" value="2-IMINOBUTANOATE_2-IMINOPROPANOATE DEAMINASE"/>
    <property type="match status" value="1"/>
</dbReference>
<protein>
    <submittedName>
        <fullName evidence="2">RidA family protein</fullName>
    </submittedName>
</protein>
<dbReference type="AlphaFoldDB" id="A0A369VBN7"/>
<evidence type="ECO:0000313" key="2">
    <source>
        <dbReference type="EMBL" id="RDD90496.1"/>
    </source>
</evidence>
<dbReference type="EMBL" id="QQBH01000002">
    <property type="protein sequence ID" value="RDD90496.1"/>
    <property type="molecule type" value="Genomic_DNA"/>
</dbReference>
<dbReference type="Pfam" id="PF01042">
    <property type="entry name" value="Ribonuc_L-PSP"/>
    <property type="match status" value="1"/>
</dbReference>
<dbReference type="OrthoDB" id="8684161at2"/>
<dbReference type="GO" id="GO:0005829">
    <property type="term" value="C:cytosol"/>
    <property type="evidence" value="ECO:0007669"/>
    <property type="project" value="TreeGrafter"/>
</dbReference>
<proteinExistence type="predicted"/>
<dbReference type="STRING" id="146923.Spa2297_00985"/>
<reference evidence="2 3" key="1">
    <citation type="submission" date="2018-07" db="EMBL/GenBank/DDBJ databases">
        <title>Genome guided investigation of antibiotics producing actinomycetales strain isolated from a Macau mangrove ecosystem.</title>
        <authorList>
            <person name="Hu D."/>
        </authorList>
    </citation>
    <scope>NUCLEOTIDE SEQUENCE [LARGE SCALE GENOMIC DNA]</scope>
    <source>
        <strain evidence="2 3">2297</strain>
    </source>
</reference>
<sequence length="135" mass="14123">MSAPTGKRAVHTTGAPRPAGAYSQGVVAGGLLFTAGFGPQDPATGEVPEGVGPQTAQVLRNVRAVLAEEGLTPRDVVKVTAHLQHLKRDFAAYDAAYREFFDEPCPVRTTVGSDLMDILVEIDVVAVLPGSGTPR</sequence>
<dbReference type="RefSeq" id="WP_114527347.1">
    <property type="nucleotide sequence ID" value="NZ_JBHYWK010000008.1"/>
</dbReference>
<dbReference type="Gene3D" id="3.30.1330.40">
    <property type="entry name" value="RutC-like"/>
    <property type="match status" value="1"/>
</dbReference>
<dbReference type="InterPro" id="IPR006175">
    <property type="entry name" value="YjgF/YER057c/UK114"/>
</dbReference>
<feature type="region of interest" description="Disordered" evidence="1">
    <location>
        <begin position="1"/>
        <end position="21"/>
    </location>
</feature>
<dbReference type="GO" id="GO:0019239">
    <property type="term" value="F:deaminase activity"/>
    <property type="evidence" value="ECO:0007669"/>
    <property type="project" value="TreeGrafter"/>
</dbReference>
<gene>
    <name evidence="2" type="ORF">DVZ84_03835</name>
</gene>